<evidence type="ECO:0000259" key="2">
    <source>
        <dbReference type="Pfam" id="PF00589"/>
    </source>
</evidence>
<dbReference type="GO" id="GO:0015074">
    <property type="term" value="P:DNA integration"/>
    <property type="evidence" value="ECO:0007669"/>
    <property type="project" value="InterPro"/>
</dbReference>
<dbReference type="GO" id="GO:0006310">
    <property type="term" value="P:DNA recombination"/>
    <property type="evidence" value="ECO:0007669"/>
    <property type="project" value="UniProtKB-KW"/>
</dbReference>
<gene>
    <name evidence="3" type="ORF">DB721_02815</name>
</gene>
<dbReference type="Proteomes" id="UP000272192">
    <property type="component" value="Unassembled WGS sequence"/>
</dbReference>
<evidence type="ECO:0000313" key="4">
    <source>
        <dbReference type="Proteomes" id="UP000272192"/>
    </source>
</evidence>
<proteinExistence type="predicted"/>
<dbReference type="InterPro" id="IPR011010">
    <property type="entry name" value="DNA_brk_join_enz"/>
</dbReference>
<comment type="caution">
    <text evidence="3">The sequence shown here is derived from an EMBL/GenBank/DDBJ whole genome shotgun (WGS) entry which is preliminary data.</text>
</comment>
<accession>A0A7Z6SS54</accession>
<organism evidence="3 4">
    <name type="scientific">Helicobacter pylori</name>
    <name type="common">Campylobacter pylori</name>
    <dbReference type="NCBI Taxonomy" id="210"/>
    <lineage>
        <taxon>Bacteria</taxon>
        <taxon>Pseudomonadati</taxon>
        <taxon>Campylobacterota</taxon>
        <taxon>Epsilonproteobacteria</taxon>
        <taxon>Campylobacterales</taxon>
        <taxon>Helicobacteraceae</taxon>
        <taxon>Helicobacter</taxon>
    </lineage>
</organism>
<dbReference type="InterPro" id="IPR002104">
    <property type="entry name" value="Integrase_catalytic"/>
</dbReference>
<dbReference type="EMBL" id="QELB01000053">
    <property type="protein sequence ID" value="RKU96263.1"/>
    <property type="molecule type" value="Genomic_DNA"/>
</dbReference>
<dbReference type="Pfam" id="PF00589">
    <property type="entry name" value="Phage_integrase"/>
    <property type="match status" value="1"/>
</dbReference>
<dbReference type="SUPFAM" id="SSF56349">
    <property type="entry name" value="DNA breaking-rejoining enzymes"/>
    <property type="match status" value="1"/>
</dbReference>
<dbReference type="GO" id="GO:0003677">
    <property type="term" value="F:DNA binding"/>
    <property type="evidence" value="ECO:0007669"/>
    <property type="project" value="InterPro"/>
</dbReference>
<dbReference type="InterPro" id="IPR013762">
    <property type="entry name" value="Integrase-like_cat_sf"/>
</dbReference>
<evidence type="ECO:0000313" key="3">
    <source>
        <dbReference type="EMBL" id="RKU96263.1"/>
    </source>
</evidence>
<keyword evidence="1" id="KW-0233">DNA recombination</keyword>
<feature type="domain" description="Tyr recombinase" evidence="2">
    <location>
        <begin position="2"/>
        <end position="46"/>
    </location>
</feature>
<dbReference type="Gene3D" id="1.10.443.10">
    <property type="entry name" value="Intergrase catalytic core"/>
    <property type="match status" value="1"/>
</dbReference>
<name>A0A7Z6SS54_HELPX</name>
<protein>
    <recommendedName>
        <fullName evidence="2">Tyr recombinase domain-containing protein</fullName>
    </recommendedName>
</protein>
<dbReference type="AlphaFoldDB" id="A0A7Z6SS54"/>
<reference evidence="3 4" key="1">
    <citation type="submission" date="2018-04" db="EMBL/GenBank/DDBJ databases">
        <title>Complete genome sequences of Helicobacter pylori.</title>
        <authorList>
            <person name="Palau M."/>
            <person name="Minana-Galbis D."/>
        </authorList>
    </citation>
    <scope>NUCLEOTIDE SEQUENCE [LARGE SCALE GENOMIC DNA]</scope>
    <source>
        <strain evidence="3 4">B518</strain>
    </source>
</reference>
<sequence length="57" mass="6636">LEEVKTLIENAQSLRLKAFLTVAFLTGMRTGEQLALTWEDILQNAFLKMFKNTTWNF</sequence>
<feature type="non-terminal residue" evidence="3">
    <location>
        <position position="1"/>
    </location>
</feature>
<evidence type="ECO:0000256" key="1">
    <source>
        <dbReference type="ARBA" id="ARBA00023172"/>
    </source>
</evidence>